<feature type="compositionally biased region" description="Pro residues" evidence="8">
    <location>
        <begin position="11"/>
        <end position="23"/>
    </location>
</feature>
<sequence>MSAADTTTPAKVPPPRPAPPPPGVAAARPRRGRAPGGAAVPWALLAPCLLVLALVMGYPLVRLVTLSFQKFGQSQLWGFQPAQSAGFANFTNVLEDGEFWAVVVRTIVFAAGSVIFTMVLGMLIALLLQRVSGWMKTLINVVLVASWGMPVIVATTVFKWLFDSDYGILNALLSKLPGVHLIGHNWFASGPQGLAVIMLLVVWGAVPFVVITLGAGLTQVPKELEEAARLDGAGSWGVFRHVTLPILKPIIVMLTTLSVIWDMGVFPQVFVMRGGHPEAEFQLLTTYSYDRAFVVNDYGQGSAIALITVLLLLGVVALYMRQMLKIGEVE</sequence>
<feature type="transmembrane region" description="Helical" evidence="7">
    <location>
        <begin position="99"/>
        <end position="126"/>
    </location>
</feature>
<evidence type="ECO:0000256" key="4">
    <source>
        <dbReference type="ARBA" id="ARBA00022692"/>
    </source>
</evidence>
<evidence type="ECO:0000313" key="11">
    <source>
        <dbReference type="Proteomes" id="UP001061298"/>
    </source>
</evidence>
<evidence type="ECO:0000256" key="5">
    <source>
        <dbReference type="ARBA" id="ARBA00022989"/>
    </source>
</evidence>
<evidence type="ECO:0000256" key="7">
    <source>
        <dbReference type="RuleBase" id="RU363032"/>
    </source>
</evidence>
<keyword evidence="2 7" id="KW-0813">Transport</keyword>
<feature type="domain" description="ABC transmembrane type-1" evidence="9">
    <location>
        <begin position="103"/>
        <end position="319"/>
    </location>
</feature>
<evidence type="ECO:0000313" key="10">
    <source>
        <dbReference type="EMBL" id="UXY21839.1"/>
    </source>
</evidence>
<feature type="transmembrane region" description="Helical" evidence="7">
    <location>
        <begin position="138"/>
        <end position="162"/>
    </location>
</feature>
<feature type="transmembrane region" description="Helical" evidence="7">
    <location>
        <begin position="38"/>
        <end position="61"/>
    </location>
</feature>
<dbReference type="InterPro" id="IPR050809">
    <property type="entry name" value="UgpAE/MalFG_permease"/>
</dbReference>
<feature type="transmembrane region" description="Helical" evidence="7">
    <location>
        <begin position="194"/>
        <end position="217"/>
    </location>
</feature>
<dbReference type="PANTHER" id="PTHR43227">
    <property type="entry name" value="BLL4140 PROTEIN"/>
    <property type="match status" value="1"/>
</dbReference>
<name>A0ABY6E5I9_9ACTN</name>
<dbReference type="SUPFAM" id="SSF161098">
    <property type="entry name" value="MetI-like"/>
    <property type="match status" value="1"/>
</dbReference>
<evidence type="ECO:0000256" key="2">
    <source>
        <dbReference type="ARBA" id="ARBA00022448"/>
    </source>
</evidence>
<dbReference type="Proteomes" id="UP001061298">
    <property type="component" value="Chromosome"/>
</dbReference>
<dbReference type="PANTHER" id="PTHR43227:SF8">
    <property type="entry name" value="DIACETYLCHITOBIOSE UPTAKE SYSTEM PERMEASE PROTEIN DASB"/>
    <property type="match status" value="1"/>
</dbReference>
<dbReference type="CDD" id="cd06261">
    <property type="entry name" value="TM_PBP2"/>
    <property type="match status" value="1"/>
</dbReference>
<dbReference type="EMBL" id="CP106793">
    <property type="protein sequence ID" value="UXY21839.1"/>
    <property type="molecule type" value="Genomic_DNA"/>
</dbReference>
<keyword evidence="4 7" id="KW-0812">Transmembrane</keyword>
<comment type="subcellular location">
    <subcellularLocation>
        <location evidence="1 7">Cell membrane</location>
        <topology evidence="1 7">Multi-pass membrane protein</topology>
    </subcellularLocation>
</comment>
<feature type="region of interest" description="Disordered" evidence="8">
    <location>
        <begin position="1"/>
        <end position="32"/>
    </location>
</feature>
<dbReference type="InterPro" id="IPR035906">
    <property type="entry name" value="MetI-like_sf"/>
</dbReference>
<dbReference type="Gene3D" id="1.10.3720.10">
    <property type="entry name" value="MetI-like"/>
    <property type="match status" value="1"/>
</dbReference>
<organism evidence="10 11">
    <name type="scientific">Streptomyces cynarae</name>
    <dbReference type="NCBI Taxonomy" id="2981134"/>
    <lineage>
        <taxon>Bacteria</taxon>
        <taxon>Bacillati</taxon>
        <taxon>Actinomycetota</taxon>
        <taxon>Actinomycetes</taxon>
        <taxon>Kitasatosporales</taxon>
        <taxon>Streptomycetaceae</taxon>
        <taxon>Streptomyces</taxon>
    </lineage>
</organism>
<feature type="transmembrane region" description="Helical" evidence="7">
    <location>
        <begin position="298"/>
        <end position="320"/>
    </location>
</feature>
<reference evidence="10" key="1">
    <citation type="submission" date="2022-10" db="EMBL/GenBank/DDBJ databases">
        <authorList>
            <person name="Mo P."/>
        </authorList>
    </citation>
    <scope>NUCLEOTIDE SEQUENCE</scope>
    <source>
        <strain evidence="10">HUAS 13-4</strain>
    </source>
</reference>
<dbReference type="InterPro" id="IPR000515">
    <property type="entry name" value="MetI-like"/>
</dbReference>
<evidence type="ECO:0000259" key="9">
    <source>
        <dbReference type="PROSITE" id="PS50928"/>
    </source>
</evidence>
<keyword evidence="5 7" id="KW-1133">Transmembrane helix</keyword>
<keyword evidence="3" id="KW-1003">Cell membrane</keyword>
<evidence type="ECO:0000256" key="3">
    <source>
        <dbReference type="ARBA" id="ARBA00022475"/>
    </source>
</evidence>
<evidence type="ECO:0000256" key="8">
    <source>
        <dbReference type="SAM" id="MobiDB-lite"/>
    </source>
</evidence>
<comment type="similarity">
    <text evidence="7">Belongs to the binding-protein-dependent transport system permease family.</text>
</comment>
<keyword evidence="11" id="KW-1185">Reference proteome</keyword>
<feature type="transmembrane region" description="Helical" evidence="7">
    <location>
        <begin position="238"/>
        <end position="261"/>
    </location>
</feature>
<dbReference type="Pfam" id="PF00528">
    <property type="entry name" value="BPD_transp_1"/>
    <property type="match status" value="1"/>
</dbReference>
<protein>
    <submittedName>
        <fullName evidence="10">Sugar ABC transporter permease</fullName>
    </submittedName>
</protein>
<evidence type="ECO:0000256" key="1">
    <source>
        <dbReference type="ARBA" id="ARBA00004651"/>
    </source>
</evidence>
<dbReference type="RefSeq" id="WP_263231989.1">
    <property type="nucleotide sequence ID" value="NZ_CP106793.1"/>
</dbReference>
<dbReference type="PROSITE" id="PS50928">
    <property type="entry name" value="ABC_TM1"/>
    <property type="match status" value="1"/>
</dbReference>
<accession>A0ABY6E5I9</accession>
<keyword evidence="6 7" id="KW-0472">Membrane</keyword>
<gene>
    <name evidence="10" type="ORF">N8I84_26430</name>
</gene>
<evidence type="ECO:0000256" key="6">
    <source>
        <dbReference type="ARBA" id="ARBA00023136"/>
    </source>
</evidence>
<proteinExistence type="inferred from homology"/>